<evidence type="ECO:0000313" key="2">
    <source>
        <dbReference type="Proteomes" id="UP000790709"/>
    </source>
</evidence>
<dbReference type="EMBL" id="MU266620">
    <property type="protein sequence ID" value="KAH7919904.1"/>
    <property type="molecule type" value="Genomic_DNA"/>
</dbReference>
<sequence>MVPKILTEGRALPIVLFPAITTAAIIVLGRCFVQSGMEQKLLSVCDASVDAESSPYRLAYTGVSDLDHNLCLLVGFFHGLMDPSYRPLVAEIMPSIAAAIAVLYAEAARETHPSLLHMPVVVGIIFQCFTFAVVMPVYWLVFVLTGSATRHASSNSGSTKINQANAEALLFALLVGFVIPTVGMFVLEDPTVTVIWQGFPFWMELAQFAHRLIRPPTRFIESGYRTIQATYSFVFLASAALHITYVWPIVNNHPLLKLLFVPSLLTLDPGTPLKESIAHFIKWDMIFGAGSSILATFWFAENVKELTILLLSHICVTAVFGPGAAIAGAFMWREAKLNTQVHGVEQVKEKEQ</sequence>
<gene>
    <name evidence="1" type="ORF">BV22DRAFT_1074737</name>
</gene>
<reference evidence="1" key="1">
    <citation type="journal article" date="2021" name="New Phytol.">
        <title>Evolutionary innovations through gain and loss of genes in the ectomycorrhizal Boletales.</title>
        <authorList>
            <person name="Wu G."/>
            <person name="Miyauchi S."/>
            <person name="Morin E."/>
            <person name="Kuo A."/>
            <person name="Drula E."/>
            <person name="Varga T."/>
            <person name="Kohler A."/>
            <person name="Feng B."/>
            <person name="Cao Y."/>
            <person name="Lipzen A."/>
            <person name="Daum C."/>
            <person name="Hundley H."/>
            <person name="Pangilinan J."/>
            <person name="Johnson J."/>
            <person name="Barry K."/>
            <person name="LaButti K."/>
            <person name="Ng V."/>
            <person name="Ahrendt S."/>
            <person name="Min B."/>
            <person name="Choi I.G."/>
            <person name="Park H."/>
            <person name="Plett J.M."/>
            <person name="Magnuson J."/>
            <person name="Spatafora J.W."/>
            <person name="Nagy L.G."/>
            <person name="Henrissat B."/>
            <person name="Grigoriev I.V."/>
            <person name="Yang Z.L."/>
            <person name="Xu J."/>
            <person name="Martin F.M."/>
        </authorList>
    </citation>
    <scope>NUCLEOTIDE SEQUENCE</scope>
    <source>
        <strain evidence="1">KUC20120723A-06</strain>
    </source>
</reference>
<comment type="caution">
    <text evidence="1">The sequence shown here is derived from an EMBL/GenBank/DDBJ whole genome shotgun (WGS) entry which is preliminary data.</text>
</comment>
<keyword evidence="2" id="KW-1185">Reference proteome</keyword>
<dbReference type="Proteomes" id="UP000790709">
    <property type="component" value="Unassembled WGS sequence"/>
</dbReference>
<organism evidence="1 2">
    <name type="scientific">Leucogyrophana mollusca</name>
    <dbReference type="NCBI Taxonomy" id="85980"/>
    <lineage>
        <taxon>Eukaryota</taxon>
        <taxon>Fungi</taxon>
        <taxon>Dikarya</taxon>
        <taxon>Basidiomycota</taxon>
        <taxon>Agaricomycotina</taxon>
        <taxon>Agaricomycetes</taxon>
        <taxon>Agaricomycetidae</taxon>
        <taxon>Boletales</taxon>
        <taxon>Boletales incertae sedis</taxon>
        <taxon>Leucogyrophana</taxon>
    </lineage>
</organism>
<accession>A0ACB8B2Y1</accession>
<protein>
    <submittedName>
        <fullName evidence="1">Uncharacterized protein</fullName>
    </submittedName>
</protein>
<proteinExistence type="predicted"/>
<name>A0ACB8B2Y1_9AGAM</name>
<evidence type="ECO:0000313" key="1">
    <source>
        <dbReference type="EMBL" id="KAH7919904.1"/>
    </source>
</evidence>